<name>A0AAV9YYU0_9AGAR</name>
<feature type="region of interest" description="Disordered" evidence="1">
    <location>
        <begin position="1"/>
        <end position="105"/>
    </location>
</feature>
<feature type="compositionally biased region" description="Pro residues" evidence="1">
    <location>
        <begin position="43"/>
        <end position="59"/>
    </location>
</feature>
<dbReference type="AlphaFoldDB" id="A0AAV9YYU0"/>
<feature type="compositionally biased region" description="Acidic residues" evidence="1">
    <location>
        <begin position="21"/>
        <end position="39"/>
    </location>
</feature>
<evidence type="ECO:0000313" key="3">
    <source>
        <dbReference type="Proteomes" id="UP001362999"/>
    </source>
</evidence>
<reference evidence="2 3" key="1">
    <citation type="journal article" date="2024" name="J Genomics">
        <title>Draft genome sequencing and assembly of Favolaschia claudopus CIRM-BRFM 2984 isolated from oak limbs.</title>
        <authorList>
            <person name="Navarro D."/>
            <person name="Drula E."/>
            <person name="Chaduli D."/>
            <person name="Cazenave R."/>
            <person name="Ahrendt S."/>
            <person name="Wang J."/>
            <person name="Lipzen A."/>
            <person name="Daum C."/>
            <person name="Barry K."/>
            <person name="Grigoriev I.V."/>
            <person name="Favel A."/>
            <person name="Rosso M.N."/>
            <person name="Martin F."/>
        </authorList>
    </citation>
    <scope>NUCLEOTIDE SEQUENCE [LARGE SCALE GENOMIC DNA]</scope>
    <source>
        <strain evidence="2 3">CIRM-BRFM 2984</strain>
    </source>
</reference>
<gene>
    <name evidence="2" type="ORF">R3P38DRAFT_3246453</name>
</gene>
<evidence type="ECO:0000313" key="2">
    <source>
        <dbReference type="EMBL" id="KAK6966339.1"/>
    </source>
</evidence>
<accession>A0AAV9YYU0</accession>
<evidence type="ECO:0000256" key="1">
    <source>
        <dbReference type="SAM" id="MobiDB-lite"/>
    </source>
</evidence>
<dbReference type="Proteomes" id="UP001362999">
    <property type="component" value="Unassembled WGS sequence"/>
</dbReference>
<organism evidence="2 3">
    <name type="scientific">Favolaschia claudopus</name>
    <dbReference type="NCBI Taxonomy" id="2862362"/>
    <lineage>
        <taxon>Eukaryota</taxon>
        <taxon>Fungi</taxon>
        <taxon>Dikarya</taxon>
        <taxon>Basidiomycota</taxon>
        <taxon>Agaricomycotina</taxon>
        <taxon>Agaricomycetes</taxon>
        <taxon>Agaricomycetidae</taxon>
        <taxon>Agaricales</taxon>
        <taxon>Marasmiineae</taxon>
        <taxon>Mycenaceae</taxon>
        <taxon>Favolaschia</taxon>
    </lineage>
</organism>
<protein>
    <submittedName>
        <fullName evidence="2">Uncharacterized protein</fullName>
    </submittedName>
</protein>
<keyword evidence="3" id="KW-1185">Reference proteome</keyword>
<proteinExistence type="predicted"/>
<sequence length="228" mass="24993">MALSIPHIRLNDLLARRDEGPDSDVESDDEELSEDEQDEPESKPPAPPTPSPTSTPPQAPIGSIIRVPRPGQPPRPTPPSGAMPGSIIRCARHPKAPPRPKATAAEVKARRLLKKHEKDRRARRDVREQRRVHAGGRLKGIAAVRVRRATPVKIDLKLKERFHAPIASPVVVTKSLHSWTQPNHNFPINVDTASACLTFFPTYFCSPAGGQPVSEAGACHQPKIKPSR</sequence>
<dbReference type="EMBL" id="JAWWNJ010000282">
    <property type="protein sequence ID" value="KAK6966339.1"/>
    <property type="molecule type" value="Genomic_DNA"/>
</dbReference>
<comment type="caution">
    <text evidence="2">The sequence shown here is derived from an EMBL/GenBank/DDBJ whole genome shotgun (WGS) entry which is preliminary data.</text>
</comment>
<feature type="compositionally biased region" description="Pro residues" evidence="1">
    <location>
        <begin position="70"/>
        <end position="81"/>
    </location>
</feature>